<proteinExistence type="inferred from homology"/>
<dbReference type="Proteomes" id="UP000011885">
    <property type="component" value="Unassembled WGS sequence"/>
</dbReference>
<accession>M5U096</accession>
<organism evidence="3 4">
    <name type="scientific">Rhodopirellula sallentina SM41</name>
    <dbReference type="NCBI Taxonomy" id="1263870"/>
    <lineage>
        <taxon>Bacteria</taxon>
        <taxon>Pseudomonadati</taxon>
        <taxon>Planctomycetota</taxon>
        <taxon>Planctomycetia</taxon>
        <taxon>Pirellulales</taxon>
        <taxon>Pirellulaceae</taxon>
        <taxon>Rhodopirellula</taxon>
    </lineage>
</organism>
<keyword evidence="2" id="KW-1133">Transmembrane helix</keyword>
<gene>
    <name evidence="3" type="ORF">RSSM_03672</name>
</gene>
<evidence type="ECO:0000313" key="3">
    <source>
        <dbReference type="EMBL" id="EMI54892.1"/>
    </source>
</evidence>
<dbReference type="PATRIC" id="fig|1263870.3.peg.3896"/>
<dbReference type="PANTHER" id="PTHR33383">
    <property type="entry name" value="MEMBRANE PROTEIN INSERTION EFFICIENCY FACTOR-RELATED"/>
    <property type="match status" value="1"/>
</dbReference>
<keyword evidence="2" id="KW-0812">Transmembrane</keyword>
<dbReference type="PANTHER" id="PTHR33383:SF1">
    <property type="entry name" value="MEMBRANE PROTEIN INSERTION EFFICIENCY FACTOR-RELATED"/>
    <property type="match status" value="1"/>
</dbReference>
<keyword evidence="1 2" id="KW-0472">Membrane</keyword>
<dbReference type="Pfam" id="PF01809">
    <property type="entry name" value="YidD"/>
    <property type="match status" value="1"/>
</dbReference>
<keyword evidence="4" id="KW-1185">Reference proteome</keyword>
<keyword evidence="1" id="KW-1003">Cell membrane</keyword>
<evidence type="ECO:0000256" key="1">
    <source>
        <dbReference type="HAMAP-Rule" id="MF_00386"/>
    </source>
</evidence>
<comment type="caution">
    <text evidence="3">The sequence shown here is derived from an EMBL/GenBank/DDBJ whole genome shotgun (WGS) entry which is preliminary data.</text>
</comment>
<protein>
    <recommendedName>
        <fullName evidence="1">Putative membrane protein insertion efficiency factor</fullName>
    </recommendedName>
</protein>
<reference evidence="3 4" key="1">
    <citation type="journal article" date="2013" name="Mar. Genomics">
        <title>Expression of sulfatases in Rhodopirellula baltica and the diversity of sulfatases in the genus Rhodopirellula.</title>
        <authorList>
            <person name="Wegner C.E."/>
            <person name="Richter-Heitmann T."/>
            <person name="Klindworth A."/>
            <person name="Klockow C."/>
            <person name="Richter M."/>
            <person name="Achstetter T."/>
            <person name="Glockner F.O."/>
            <person name="Harder J."/>
        </authorList>
    </citation>
    <scope>NUCLEOTIDE SEQUENCE [LARGE SCALE GENOMIC DNA]</scope>
    <source>
        <strain evidence="3 4">SM41</strain>
    </source>
</reference>
<sequence>MESDERHDDNKPTKGSPMRWIRTGIVFVLVGFIRGYQLFISPLLGPNCRFTPTCSAYAIEAMQKYGPIRGTWRAVKRILRCHPWNPGGYDPP</sequence>
<dbReference type="OrthoDB" id="9801753at2"/>
<feature type="transmembrane region" description="Helical" evidence="2">
    <location>
        <begin position="20"/>
        <end position="39"/>
    </location>
</feature>
<dbReference type="NCBIfam" id="TIGR00278">
    <property type="entry name" value="membrane protein insertion efficiency factor YidD"/>
    <property type="match status" value="1"/>
</dbReference>
<evidence type="ECO:0000256" key="2">
    <source>
        <dbReference type="SAM" id="Phobius"/>
    </source>
</evidence>
<dbReference type="AlphaFoldDB" id="M5U096"/>
<comment type="similarity">
    <text evidence="1">Belongs to the UPF0161 family.</text>
</comment>
<dbReference type="InterPro" id="IPR002696">
    <property type="entry name" value="Membr_insert_effic_factor_YidD"/>
</dbReference>
<dbReference type="SMART" id="SM01234">
    <property type="entry name" value="Haemolytic"/>
    <property type="match status" value="1"/>
</dbReference>
<dbReference type="EMBL" id="ANOH01000254">
    <property type="protein sequence ID" value="EMI54892.1"/>
    <property type="molecule type" value="Genomic_DNA"/>
</dbReference>
<dbReference type="GO" id="GO:0005886">
    <property type="term" value="C:plasma membrane"/>
    <property type="evidence" value="ECO:0007669"/>
    <property type="project" value="UniProtKB-SubCell"/>
</dbReference>
<name>M5U096_9BACT</name>
<dbReference type="RefSeq" id="WP_008681252.1">
    <property type="nucleotide sequence ID" value="NZ_ANOH01000254.1"/>
</dbReference>
<dbReference type="HAMAP" id="MF_00386">
    <property type="entry name" value="UPF0161_YidD"/>
    <property type="match status" value="1"/>
</dbReference>
<evidence type="ECO:0000313" key="4">
    <source>
        <dbReference type="Proteomes" id="UP000011885"/>
    </source>
</evidence>
<comment type="function">
    <text evidence="1">Could be involved in insertion of integral membrane proteins into the membrane.</text>
</comment>
<comment type="subcellular location">
    <subcellularLocation>
        <location evidence="1">Cell membrane</location>
        <topology evidence="1">Peripheral membrane protein</topology>
        <orientation evidence="1">Cytoplasmic side</orientation>
    </subcellularLocation>
</comment>